<evidence type="ECO:0000313" key="2">
    <source>
        <dbReference type="Proteomes" id="UP000805193"/>
    </source>
</evidence>
<sequence>VWQKAAEQVFFSLGIAQGMTFCMGSYNEFTNDLYRDVYIIACADLGVSLFGGVVVFSVLGNMAHNLGVAVPEVVSSGFGLAFVTYPQAVTLIAWSNFWAVAFFLMLFFLALGSEFAIVEAVVTPLKDQFEVLANNKTKVALFMCALLFVLGLPMTTQGGLYILHALDTHLGGELLRWIGFFETLLMATCYGVSRLTLDADFMMNHAPGSLVQFCWTFLSPGLLGVSRNDKDIEFVSEKLDDHRASDDESRSFSCKDEQQEAAGRQQDAVPLLLLHLHQKLGDYRASDDESRSFSCKDKSNRKLQEGSKTQCHFCSYTRIKTSDVTKHERTHTGEKPFVCGVCQQTFSQMSNLSTHQRVHMGKRLFQCLTCQKAFSLKDKLRDPERILRGEKSYECSTCVKRFNDKGNLSAELLLHAGERPFMCDACGETFTRKGYLKAHQKRRHVRERVASTTNAGDIATTSDLGK</sequence>
<dbReference type="Proteomes" id="UP000805193">
    <property type="component" value="Unassembled WGS sequence"/>
</dbReference>
<name>A0AC60PIR8_IXOPE</name>
<protein>
    <submittedName>
        <fullName evidence="1">Uncharacterized protein</fullName>
    </submittedName>
</protein>
<reference evidence="1 2" key="1">
    <citation type="journal article" date="2020" name="Cell">
        <title>Large-Scale Comparative Analyses of Tick Genomes Elucidate Their Genetic Diversity and Vector Capacities.</title>
        <authorList>
            <consortium name="Tick Genome and Microbiome Consortium (TIGMIC)"/>
            <person name="Jia N."/>
            <person name="Wang J."/>
            <person name="Shi W."/>
            <person name="Du L."/>
            <person name="Sun Y."/>
            <person name="Zhan W."/>
            <person name="Jiang J.F."/>
            <person name="Wang Q."/>
            <person name="Zhang B."/>
            <person name="Ji P."/>
            <person name="Bell-Sakyi L."/>
            <person name="Cui X.M."/>
            <person name="Yuan T.T."/>
            <person name="Jiang B.G."/>
            <person name="Yang W.F."/>
            <person name="Lam T.T."/>
            <person name="Chang Q.C."/>
            <person name="Ding S.J."/>
            <person name="Wang X.J."/>
            <person name="Zhu J.G."/>
            <person name="Ruan X.D."/>
            <person name="Zhao L."/>
            <person name="Wei J.T."/>
            <person name="Ye R.Z."/>
            <person name="Que T.C."/>
            <person name="Du C.H."/>
            <person name="Zhou Y.H."/>
            <person name="Cheng J.X."/>
            <person name="Dai P.F."/>
            <person name="Guo W.B."/>
            <person name="Han X.H."/>
            <person name="Huang E.J."/>
            <person name="Li L.F."/>
            <person name="Wei W."/>
            <person name="Gao Y.C."/>
            <person name="Liu J.Z."/>
            <person name="Shao H.Z."/>
            <person name="Wang X."/>
            <person name="Wang C.C."/>
            <person name="Yang T.C."/>
            <person name="Huo Q.B."/>
            <person name="Li W."/>
            <person name="Chen H.Y."/>
            <person name="Chen S.E."/>
            <person name="Zhou L.G."/>
            <person name="Ni X.B."/>
            <person name="Tian J.H."/>
            <person name="Sheng Y."/>
            <person name="Liu T."/>
            <person name="Pan Y.S."/>
            <person name="Xia L.Y."/>
            <person name="Li J."/>
            <person name="Zhao F."/>
            <person name="Cao W.C."/>
        </authorList>
    </citation>
    <scope>NUCLEOTIDE SEQUENCE [LARGE SCALE GENOMIC DNA]</scope>
    <source>
        <strain evidence="1">Iper-2018</strain>
    </source>
</reference>
<evidence type="ECO:0000313" key="1">
    <source>
        <dbReference type="EMBL" id="KAG0420695.1"/>
    </source>
</evidence>
<comment type="caution">
    <text evidence="1">The sequence shown here is derived from an EMBL/GenBank/DDBJ whole genome shotgun (WGS) entry which is preliminary data.</text>
</comment>
<accession>A0AC60PIR8</accession>
<proteinExistence type="predicted"/>
<keyword evidence="2" id="KW-1185">Reference proteome</keyword>
<gene>
    <name evidence="1" type="ORF">HPB47_003347</name>
</gene>
<organism evidence="1 2">
    <name type="scientific">Ixodes persulcatus</name>
    <name type="common">Taiga tick</name>
    <dbReference type="NCBI Taxonomy" id="34615"/>
    <lineage>
        <taxon>Eukaryota</taxon>
        <taxon>Metazoa</taxon>
        <taxon>Ecdysozoa</taxon>
        <taxon>Arthropoda</taxon>
        <taxon>Chelicerata</taxon>
        <taxon>Arachnida</taxon>
        <taxon>Acari</taxon>
        <taxon>Parasitiformes</taxon>
        <taxon>Ixodida</taxon>
        <taxon>Ixodoidea</taxon>
        <taxon>Ixodidae</taxon>
        <taxon>Ixodinae</taxon>
        <taxon>Ixodes</taxon>
    </lineage>
</organism>
<dbReference type="EMBL" id="JABSTQ010010484">
    <property type="protein sequence ID" value="KAG0420695.1"/>
    <property type="molecule type" value="Genomic_DNA"/>
</dbReference>
<feature type="non-terminal residue" evidence="1">
    <location>
        <position position="1"/>
    </location>
</feature>